<evidence type="ECO:0000313" key="1">
    <source>
        <dbReference type="EMBL" id="CDW49521.1"/>
    </source>
</evidence>
<dbReference type="AlphaFoldDB" id="A0A0K2VHU2"/>
<dbReference type="EMBL" id="HACA01032160">
    <property type="protein sequence ID" value="CDW49521.1"/>
    <property type="molecule type" value="Transcribed_RNA"/>
</dbReference>
<reference evidence="1" key="1">
    <citation type="submission" date="2014-05" db="EMBL/GenBank/DDBJ databases">
        <authorList>
            <person name="Chronopoulou M."/>
        </authorList>
    </citation>
    <scope>NUCLEOTIDE SEQUENCE</scope>
    <source>
        <tissue evidence="1">Whole organism</tissue>
    </source>
</reference>
<sequence length="70" mass="7816">KDNLVFLSRYTALQDLTHSCTALLARTLQSNVTKNPENIMINKVSINTIPYIQKRLSSTLAVLAIILNCL</sequence>
<organism evidence="1">
    <name type="scientific">Lepeophtheirus salmonis</name>
    <name type="common">Salmon louse</name>
    <name type="synonym">Caligus salmonis</name>
    <dbReference type="NCBI Taxonomy" id="72036"/>
    <lineage>
        <taxon>Eukaryota</taxon>
        <taxon>Metazoa</taxon>
        <taxon>Ecdysozoa</taxon>
        <taxon>Arthropoda</taxon>
        <taxon>Crustacea</taxon>
        <taxon>Multicrustacea</taxon>
        <taxon>Hexanauplia</taxon>
        <taxon>Copepoda</taxon>
        <taxon>Siphonostomatoida</taxon>
        <taxon>Caligidae</taxon>
        <taxon>Lepeophtheirus</taxon>
    </lineage>
</organism>
<protein>
    <submittedName>
        <fullName evidence="1">Uncharacterized protein</fullName>
    </submittedName>
</protein>
<name>A0A0K2VHU2_LEPSM</name>
<accession>A0A0K2VHU2</accession>
<proteinExistence type="predicted"/>
<feature type="non-terminal residue" evidence="1">
    <location>
        <position position="1"/>
    </location>
</feature>